<dbReference type="InterPro" id="IPR036770">
    <property type="entry name" value="Ankyrin_rpt-contain_sf"/>
</dbReference>
<dbReference type="Pfam" id="PF12796">
    <property type="entry name" value="Ank_2"/>
    <property type="match status" value="1"/>
</dbReference>
<dbReference type="InterPro" id="IPR002110">
    <property type="entry name" value="Ankyrin_rpt"/>
</dbReference>
<keyword evidence="5" id="KW-1185">Reference proteome</keyword>
<evidence type="ECO:0000313" key="4">
    <source>
        <dbReference type="EMBL" id="QEW05725.1"/>
    </source>
</evidence>
<reference evidence="4 5" key="1">
    <citation type="submission" date="2019-09" db="EMBL/GenBank/DDBJ databases">
        <title>Nitrincola iocasae sp. nov., a bacterium isolated from the sediment collected at a cold seep field in South China Sea.</title>
        <authorList>
            <person name="Zhang H."/>
            <person name="Wang H."/>
            <person name="Li C."/>
        </authorList>
    </citation>
    <scope>NUCLEOTIDE SEQUENCE [LARGE SCALE GENOMIC DNA]</scope>
    <source>
        <strain evidence="4 5">KXZD1103</strain>
    </source>
</reference>
<feature type="repeat" description="ANK" evidence="3">
    <location>
        <begin position="118"/>
        <end position="150"/>
    </location>
</feature>
<dbReference type="AlphaFoldDB" id="A0A5J6LB21"/>
<dbReference type="Gene3D" id="1.25.40.20">
    <property type="entry name" value="Ankyrin repeat-containing domain"/>
    <property type="match status" value="1"/>
</dbReference>
<dbReference type="KEGG" id="nik:F5I99_04055"/>
<sequence>MTSDLQQRILWILMCLGLLILLTGCLQVGTAMNNKQFPADQYFDEPMASFLNAVKGKDRQRAQSILDQGLDLNINGREDITPLLWIIMQWDLQATELMLQLGADPNFPVKYTDRLGVSYTQPLMFVAGGNSTPLLKLLLQYGADPNSTNTTNQRPLFKAISQDNWEHFEILLAAGADMDAVDNSGRNAALYAVYVSGYDFSLNLLQRGAAPNLISSTGGSIATNIYDIESSSRRQLGHVGEQIKALLIEKGIPYPPPTPAEQREIRARLQTQ</sequence>
<evidence type="ECO:0000256" key="3">
    <source>
        <dbReference type="PROSITE-ProRule" id="PRU00023"/>
    </source>
</evidence>
<feature type="repeat" description="ANK" evidence="3">
    <location>
        <begin position="151"/>
        <end position="183"/>
    </location>
</feature>
<evidence type="ECO:0000313" key="5">
    <source>
        <dbReference type="Proteomes" id="UP000325606"/>
    </source>
</evidence>
<dbReference type="RefSeq" id="WP_151053769.1">
    <property type="nucleotide sequence ID" value="NZ_CP044222.1"/>
</dbReference>
<dbReference type="PANTHER" id="PTHR24198:SF165">
    <property type="entry name" value="ANKYRIN REPEAT-CONTAINING PROTEIN-RELATED"/>
    <property type="match status" value="1"/>
</dbReference>
<evidence type="ECO:0000256" key="1">
    <source>
        <dbReference type="ARBA" id="ARBA00022737"/>
    </source>
</evidence>
<dbReference type="SUPFAM" id="SSF48403">
    <property type="entry name" value="Ankyrin repeat"/>
    <property type="match status" value="1"/>
</dbReference>
<keyword evidence="2 3" id="KW-0040">ANK repeat</keyword>
<keyword evidence="1" id="KW-0677">Repeat</keyword>
<evidence type="ECO:0000256" key="2">
    <source>
        <dbReference type="ARBA" id="ARBA00023043"/>
    </source>
</evidence>
<dbReference type="EMBL" id="CP044222">
    <property type="protein sequence ID" value="QEW05725.1"/>
    <property type="molecule type" value="Genomic_DNA"/>
</dbReference>
<protein>
    <submittedName>
        <fullName evidence="4">Ankyrin repeat domain-containing protein</fullName>
    </submittedName>
</protein>
<dbReference type="Proteomes" id="UP000325606">
    <property type="component" value="Chromosome"/>
</dbReference>
<accession>A0A5J6LB21</accession>
<dbReference type="PROSITE" id="PS50088">
    <property type="entry name" value="ANK_REPEAT"/>
    <property type="match status" value="2"/>
</dbReference>
<gene>
    <name evidence="4" type="ORF">F5I99_04055</name>
</gene>
<proteinExistence type="predicted"/>
<dbReference type="PANTHER" id="PTHR24198">
    <property type="entry name" value="ANKYRIN REPEAT AND PROTEIN KINASE DOMAIN-CONTAINING PROTEIN"/>
    <property type="match status" value="1"/>
</dbReference>
<dbReference type="SMART" id="SM00248">
    <property type="entry name" value="ANK"/>
    <property type="match status" value="4"/>
</dbReference>
<name>A0A5J6LB21_9GAMM</name>
<organism evidence="4 5">
    <name type="scientific">Nitrincola iocasae</name>
    <dbReference type="NCBI Taxonomy" id="2614693"/>
    <lineage>
        <taxon>Bacteria</taxon>
        <taxon>Pseudomonadati</taxon>
        <taxon>Pseudomonadota</taxon>
        <taxon>Gammaproteobacteria</taxon>
        <taxon>Oceanospirillales</taxon>
        <taxon>Oceanospirillaceae</taxon>
        <taxon>Nitrincola</taxon>
    </lineage>
</organism>